<dbReference type="EMBL" id="OBQK01000003">
    <property type="protein sequence ID" value="SOC54207.1"/>
    <property type="molecule type" value="Genomic_DNA"/>
</dbReference>
<accession>A0A285VK14</accession>
<dbReference type="Gene3D" id="3.30.70.1280">
    <property type="entry name" value="SP0830-like domains"/>
    <property type="match status" value="1"/>
</dbReference>
<dbReference type="SUPFAM" id="SSF160379">
    <property type="entry name" value="SP0830-like"/>
    <property type="match status" value="1"/>
</dbReference>
<evidence type="ECO:0000313" key="1">
    <source>
        <dbReference type="EMBL" id="SOC54207.1"/>
    </source>
</evidence>
<organism evidence="1 2">
    <name type="scientific">Ornithinimicrobium cerasi</name>
    <dbReference type="NCBI Taxonomy" id="2248773"/>
    <lineage>
        <taxon>Bacteria</taxon>
        <taxon>Bacillati</taxon>
        <taxon>Actinomycetota</taxon>
        <taxon>Actinomycetes</taxon>
        <taxon>Micrococcales</taxon>
        <taxon>Ornithinimicrobiaceae</taxon>
        <taxon>Ornithinimicrobium</taxon>
    </lineage>
</organism>
<dbReference type="InterPro" id="IPR012545">
    <property type="entry name" value="DUF1697"/>
</dbReference>
<dbReference type="PANTHER" id="PTHR36439">
    <property type="entry name" value="BLL4334 PROTEIN"/>
    <property type="match status" value="1"/>
</dbReference>
<protein>
    <submittedName>
        <fullName evidence="1">Uncharacterized conserved protein, DUF1697 family</fullName>
    </submittedName>
</protein>
<dbReference type="PANTHER" id="PTHR36439:SF1">
    <property type="entry name" value="DUF1697 DOMAIN-CONTAINING PROTEIN"/>
    <property type="match status" value="1"/>
</dbReference>
<dbReference type="RefSeq" id="WP_097187385.1">
    <property type="nucleotide sequence ID" value="NZ_OBQK01000003.1"/>
</dbReference>
<name>A0A285VK14_9MICO</name>
<dbReference type="Proteomes" id="UP000219688">
    <property type="component" value="Unassembled WGS sequence"/>
</dbReference>
<sequence>MARYIAFLRAINLGAHRKFPKDAIRACVEGAGFRDVATHINTGNVLLTTSRRSRASVENALEEAFLADRGFPVPTIAFRPEELVEVVRAGEELAASRPEVVRHYVTLLKEEPSAGVSAEVTDATEPGVDVLVVGRAVHVVTDHVLGQGGPQSDRLERLLGVATTRNQTVLSALVQKWC</sequence>
<dbReference type="PIRSF" id="PIRSF008502">
    <property type="entry name" value="UCP008502"/>
    <property type="match status" value="1"/>
</dbReference>
<keyword evidence="2" id="KW-1185">Reference proteome</keyword>
<evidence type="ECO:0000313" key="2">
    <source>
        <dbReference type="Proteomes" id="UP000219688"/>
    </source>
</evidence>
<reference evidence="2" key="1">
    <citation type="submission" date="2017-08" db="EMBL/GenBank/DDBJ databases">
        <authorList>
            <person name="Varghese N."/>
            <person name="Submissions S."/>
        </authorList>
    </citation>
    <scope>NUCLEOTIDE SEQUENCE [LARGE SCALE GENOMIC DNA]</scope>
    <source>
        <strain evidence="2">USBA17B2</strain>
    </source>
</reference>
<proteinExistence type="predicted"/>
<dbReference type="AlphaFoldDB" id="A0A285VK14"/>
<gene>
    <name evidence="1" type="ORF">SAMN05421879_1038</name>
</gene>
<dbReference type="Pfam" id="PF08002">
    <property type="entry name" value="DUF1697"/>
    <property type="match status" value="1"/>
</dbReference>